<evidence type="ECO:0000256" key="6">
    <source>
        <dbReference type="ARBA" id="ARBA00022989"/>
    </source>
</evidence>
<feature type="transmembrane region" description="Helical" evidence="8">
    <location>
        <begin position="127"/>
        <end position="144"/>
    </location>
</feature>
<keyword evidence="3 8" id="KW-0812">Transmembrane</keyword>
<comment type="caution">
    <text evidence="10">The sequence shown here is derived from an EMBL/GenBank/DDBJ whole genome shotgun (WGS) entry which is preliminary data.</text>
</comment>
<name>A0ABP9V081_9BACT</name>
<keyword evidence="5" id="KW-0720">Serine protease</keyword>
<feature type="transmembrane region" description="Helical" evidence="8">
    <location>
        <begin position="287"/>
        <end position="307"/>
    </location>
</feature>
<reference evidence="10 11" key="1">
    <citation type="submission" date="2024-02" db="EMBL/GenBank/DDBJ databases">
        <title>Rubritalea halochordaticola NBRC 107102.</title>
        <authorList>
            <person name="Ichikawa N."/>
            <person name="Katano-Makiyama Y."/>
            <person name="Hidaka K."/>
        </authorList>
    </citation>
    <scope>NUCLEOTIDE SEQUENCE [LARGE SCALE GENOMIC DNA]</scope>
    <source>
        <strain evidence="10 11">NBRC 107102</strain>
    </source>
</reference>
<dbReference type="InterPro" id="IPR022764">
    <property type="entry name" value="Peptidase_S54_rhomboid_dom"/>
</dbReference>
<evidence type="ECO:0000256" key="4">
    <source>
        <dbReference type="ARBA" id="ARBA00022801"/>
    </source>
</evidence>
<comment type="subcellular location">
    <subcellularLocation>
        <location evidence="1">Membrane</location>
        <topology evidence="1">Multi-pass membrane protein</topology>
    </subcellularLocation>
</comment>
<sequence length="396" mass="43383">MQDSQDAPDWAQSESFPAKPDTGVFGFVDVKGNACPCENLDDLSKAIESSKLGIEYVWTPEHVHLLVPEELDELRPVLVKRQQSWARQDIQDGQRMTVLFGAVLVWAGFSAFTNGHGHWRAVWENPTLGISAILLLIFGLIPWYEGWKVLRKKPGSDPEYWCKEIGEARFDSWISRQKAPVCYGLLAIMLLTGVVQYFIEGGLTWGGKSLRGAGLLKGENTEWWRYFTAPLLHGHLVHWVMNFAALKYLARRAEVLSGWPHVVIVFLLSSLVGGVASATFLPEAPSVGASGGILGILGFLLVFETLHFKLVPRTSRRRLLAGVGLVALMGILGFSFVDNAAHAGGLFAGMVYAGLVFPPTKSPDRPRVLLRDKLVGLLAAAILVASAVLCILKISA</sequence>
<evidence type="ECO:0000313" key="11">
    <source>
        <dbReference type="Proteomes" id="UP001424741"/>
    </source>
</evidence>
<dbReference type="InterPro" id="IPR035952">
    <property type="entry name" value="Rhomboid-like_sf"/>
</dbReference>
<accession>A0ABP9V081</accession>
<protein>
    <recommendedName>
        <fullName evidence="9">Peptidase S54 rhomboid domain-containing protein</fullName>
    </recommendedName>
</protein>
<keyword evidence="11" id="KW-1185">Reference proteome</keyword>
<evidence type="ECO:0000256" key="3">
    <source>
        <dbReference type="ARBA" id="ARBA00022692"/>
    </source>
</evidence>
<evidence type="ECO:0000256" key="7">
    <source>
        <dbReference type="ARBA" id="ARBA00023136"/>
    </source>
</evidence>
<feature type="transmembrane region" description="Helical" evidence="8">
    <location>
        <begin position="374"/>
        <end position="394"/>
    </location>
</feature>
<evidence type="ECO:0000256" key="8">
    <source>
        <dbReference type="SAM" id="Phobius"/>
    </source>
</evidence>
<organism evidence="10 11">
    <name type="scientific">Rubritalea halochordaticola</name>
    <dbReference type="NCBI Taxonomy" id="714537"/>
    <lineage>
        <taxon>Bacteria</taxon>
        <taxon>Pseudomonadati</taxon>
        <taxon>Verrucomicrobiota</taxon>
        <taxon>Verrucomicrobiia</taxon>
        <taxon>Verrucomicrobiales</taxon>
        <taxon>Rubritaleaceae</taxon>
        <taxon>Rubritalea</taxon>
    </lineage>
</organism>
<keyword evidence="2" id="KW-0645">Protease</keyword>
<dbReference type="RefSeq" id="WP_346187623.1">
    <property type="nucleotide sequence ID" value="NZ_BAABRL010000002.1"/>
</dbReference>
<evidence type="ECO:0000313" key="10">
    <source>
        <dbReference type="EMBL" id="GAA5494717.1"/>
    </source>
</evidence>
<feature type="transmembrane region" description="Helical" evidence="8">
    <location>
        <begin position="319"/>
        <end position="337"/>
    </location>
</feature>
<dbReference type="PANTHER" id="PTHR22936:SF69">
    <property type="entry name" value="RHOMBOID-LIKE PROTEIN"/>
    <property type="match status" value="1"/>
</dbReference>
<evidence type="ECO:0000256" key="2">
    <source>
        <dbReference type="ARBA" id="ARBA00022670"/>
    </source>
</evidence>
<feature type="transmembrane region" description="Helical" evidence="8">
    <location>
        <begin position="181"/>
        <end position="199"/>
    </location>
</feature>
<feature type="transmembrane region" description="Helical" evidence="8">
    <location>
        <begin position="231"/>
        <end position="250"/>
    </location>
</feature>
<feature type="transmembrane region" description="Helical" evidence="8">
    <location>
        <begin position="262"/>
        <end position="281"/>
    </location>
</feature>
<dbReference type="Gene3D" id="1.20.1540.10">
    <property type="entry name" value="Rhomboid-like"/>
    <property type="match status" value="1"/>
</dbReference>
<evidence type="ECO:0000256" key="1">
    <source>
        <dbReference type="ARBA" id="ARBA00004141"/>
    </source>
</evidence>
<dbReference type="SUPFAM" id="SSF144091">
    <property type="entry name" value="Rhomboid-like"/>
    <property type="match status" value="1"/>
</dbReference>
<evidence type="ECO:0000256" key="5">
    <source>
        <dbReference type="ARBA" id="ARBA00022825"/>
    </source>
</evidence>
<evidence type="ECO:0000259" key="9">
    <source>
        <dbReference type="Pfam" id="PF01694"/>
    </source>
</evidence>
<feature type="transmembrane region" description="Helical" evidence="8">
    <location>
        <begin position="97"/>
        <end position="115"/>
    </location>
</feature>
<keyword evidence="4" id="KW-0378">Hydrolase</keyword>
<proteinExistence type="predicted"/>
<dbReference type="Proteomes" id="UP001424741">
    <property type="component" value="Unassembled WGS sequence"/>
</dbReference>
<keyword evidence="7 8" id="KW-0472">Membrane</keyword>
<dbReference type="InterPro" id="IPR002610">
    <property type="entry name" value="Peptidase_S54_rhomboid-like"/>
</dbReference>
<gene>
    <name evidence="10" type="ORF">Rhal01_00881</name>
</gene>
<dbReference type="Pfam" id="PF01694">
    <property type="entry name" value="Rhomboid"/>
    <property type="match status" value="1"/>
</dbReference>
<feature type="domain" description="Peptidase S54 rhomboid" evidence="9">
    <location>
        <begin position="221"/>
        <end position="357"/>
    </location>
</feature>
<dbReference type="EMBL" id="BAABRL010000002">
    <property type="protein sequence ID" value="GAA5494717.1"/>
    <property type="molecule type" value="Genomic_DNA"/>
</dbReference>
<dbReference type="PANTHER" id="PTHR22936">
    <property type="entry name" value="RHOMBOID-RELATED"/>
    <property type="match status" value="1"/>
</dbReference>
<keyword evidence="6 8" id="KW-1133">Transmembrane helix</keyword>